<dbReference type="InterPro" id="IPR008972">
    <property type="entry name" value="Cupredoxin"/>
</dbReference>
<dbReference type="Gene3D" id="2.60.40.420">
    <property type="entry name" value="Cupredoxins - blue copper proteins"/>
    <property type="match status" value="1"/>
</dbReference>
<reference evidence="1 3" key="1">
    <citation type="journal article" date="2012" name="PLoS Pathog.">
        <title>Diverse lifestyles and strategies of plant pathogenesis encoded in the genomes of eighteen Dothideomycetes fungi.</title>
        <authorList>
            <person name="Ohm R.A."/>
            <person name="Feau N."/>
            <person name="Henrissat B."/>
            <person name="Schoch C.L."/>
            <person name="Horwitz B.A."/>
            <person name="Barry K.W."/>
            <person name="Condon B.J."/>
            <person name="Copeland A.C."/>
            <person name="Dhillon B."/>
            <person name="Glaser F."/>
            <person name="Hesse C.N."/>
            <person name="Kosti I."/>
            <person name="LaButti K."/>
            <person name="Lindquist E.A."/>
            <person name="Lucas S."/>
            <person name="Salamov A.A."/>
            <person name="Bradshaw R.E."/>
            <person name="Ciuffetti L."/>
            <person name="Hamelin R.C."/>
            <person name="Kema G.H.J."/>
            <person name="Lawrence C."/>
            <person name="Scott J.A."/>
            <person name="Spatafora J.W."/>
            <person name="Turgeon B.G."/>
            <person name="de Wit P.J.G.M."/>
            <person name="Zhong S."/>
            <person name="Goodwin S.B."/>
            <person name="Grigoriev I.V."/>
        </authorList>
    </citation>
    <scope>NUCLEOTIDE SEQUENCE [LARGE SCALE GENOMIC DNA]</scope>
    <source>
        <strain evidence="1">C5</strain>
        <strain evidence="3">C5 / ATCC 48332 / race O</strain>
    </source>
</reference>
<dbReference type="HOGENOM" id="CLU_053381_7_3_1"/>
<evidence type="ECO:0000313" key="3">
    <source>
        <dbReference type="Proteomes" id="UP000016936"/>
    </source>
</evidence>
<gene>
    <name evidence="2" type="ORF">COCHEDRAFT_1068215</name>
    <name evidence="1" type="ORF">COCHEDRAFT_1071779</name>
</gene>
<accession>M2V9M3</accession>
<reference evidence="3" key="3">
    <citation type="journal article" date="2013" name="PLoS Genet.">
        <title>Comparative genome structure, secondary metabolite, and effector coding capacity across Cochliobolus pathogens.</title>
        <authorList>
            <person name="Condon B.J."/>
            <person name="Leng Y."/>
            <person name="Wu D."/>
            <person name="Bushley K.E."/>
            <person name="Ohm R.A."/>
            <person name="Otillar R."/>
            <person name="Martin J."/>
            <person name="Schackwitz W."/>
            <person name="Grimwood J."/>
            <person name="MohdZainudin N."/>
            <person name="Xue C."/>
            <person name="Wang R."/>
            <person name="Manning V.A."/>
            <person name="Dhillon B."/>
            <person name="Tu Z.J."/>
            <person name="Steffenson B.J."/>
            <person name="Salamov A."/>
            <person name="Sun H."/>
            <person name="Lowry S."/>
            <person name="LaButti K."/>
            <person name="Han J."/>
            <person name="Copeland A."/>
            <person name="Lindquist E."/>
            <person name="Barry K."/>
            <person name="Schmutz J."/>
            <person name="Baker S.E."/>
            <person name="Ciuffetti L.M."/>
            <person name="Grigoriev I.V."/>
            <person name="Zhong S."/>
            <person name="Turgeon B.G."/>
        </authorList>
    </citation>
    <scope>NUCLEOTIDE SEQUENCE [LARGE SCALE GENOMIC DNA]</scope>
    <source>
        <strain evidence="3">C5 / ATCC 48332 / race O</strain>
    </source>
</reference>
<protein>
    <recommendedName>
        <fullName evidence="4">Phytocyanin domain-containing protein</fullName>
    </recommendedName>
</protein>
<feature type="non-terminal residue" evidence="1">
    <location>
        <position position="1"/>
    </location>
</feature>
<evidence type="ECO:0000313" key="1">
    <source>
        <dbReference type="EMBL" id="EMD96383.1"/>
    </source>
</evidence>
<dbReference type="PANTHER" id="PTHR34883">
    <property type="entry name" value="SERINE-RICH PROTEIN, PUTATIVE-RELATED-RELATED"/>
    <property type="match status" value="1"/>
</dbReference>
<dbReference type="EMBL" id="KB445569">
    <property type="protein sequence ID" value="EMD97593.1"/>
    <property type="molecule type" value="Genomic_DNA"/>
</dbReference>
<dbReference type="OrthoDB" id="2331100at2759"/>
<evidence type="ECO:0008006" key="4">
    <source>
        <dbReference type="Google" id="ProtNLM"/>
    </source>
</evidence>
<dbReference type="AlphaFoldDB" id="M2V9M3"/>
<dbReference type="InterPro" id="IPR052953">
    <property type="entry name" value="Ser-rich/MCO-related"/>
</dbReference>
<feature type="non-terminal residue" evidence="1">
    <location>
        <position position="101"/>
    </location>
</feature>
<evidence type="ECO:0000313" key="2">
    <source>
        <dbReference type="EMBL" id="EMD97593.1"/>
    </source>
</evidence>
<dbReference type="eggNOG" id="ENOG502S40X">
    <property type="taxonomic scope" value="Eukaryota"/>
</dbReference>
<dbReference type="CDD" id="cd00920">
    <property type="entry name" value="Cupredoxin"/>
    <property type="match status" value="1"/>
</dbReference>
<dbReference type="EMBL" id="KB445569">
    <property type="protein sequence ID" value="EMD96383.1"/>
    <property type="molecule type" value="Genomic_DNA"/>
</dbReference>
<sequence length="101" mass="11178">IVVGAAGMLSFNPKSVTVSIGTILRFNFLSLNHTLTQSSLDNPCSNSSRFDTGFNQFNPKNISGKFLIDYPVNTTEPKWFYCAQKIPRSHCEAGMVFSLNP</sequence>
<reference evidence="1" key="2">
    <citation type="submission" date="2012-06" db="EMBL/GenBank/DDBJ databases">
        <title>Comparative genome structure, secondary metabolite and effector coding capacity across Cochliobolus pathogens.</title>
        <authorList>
            <consortium name="US DOE Joint Genome Institute (JGI-PGF)"/>
            <person name="Condon B.J."/>
            <person name="Leng Y."/>
            <person name="Wu D."/>
            <person name="Bushley K.E."/>
            <person name="Ohm R.A."/>
            <person name="Otillar R."/>
            <person name="Martin J."/>
            <person name="Schackwitz W."/>
            <person name="Grimwood J."/>
            <person name="MohdZainudin N."/>
            <person name="Xue C."/>
            <person name="Wang R."/>
            <person name="Dhillon B."/>
            <person name="Tu Z.J."/>
            <person name="Steffenson B.J."/>
            <person name="Salamov A."/>
            <person name="Sun H."/>
            <person name="Lowry S."/>
            <person name="LaButti K."/>
            <person name="Han J."/>
            <person name="Copeland A."/>
            <person name="Lindquist E."/>
            <person name="Lucas S."/>
            <person name="Barry K."/>
            <person name="Schmutz J."/>
            <person name="Baker S."/>
            <person name="Grigoriev I.V."/>
            <person name="Zhong S."/>
            <person name="Turgeon B.G."/>
        </authorList>
    </citation>
    <scope>NUCLEOTIDE SEQUENCE</scope>
    <source>
        <strain evidence="1">C5</strain>
    </source>
</reference>
<dbReference type="STRING" id="701091.M2V9M3"/>
<name>M2V9M3_COCH5</name>
<dbReference type="PANTHER" id="PTHR34883:SF16">
    <property type="entry name" value="RICH PROTEIN, PUTATIVE-RELATED"/>
    <property type="match status" value="1"/>
</dbReference>
<organism evidence="1 3">
    <name type="scientific">Cochliobolus heterostrophus (strain C5 / ATCC 48332 / race O)</name>
    <name type="common">Southern corn leaf blight fungus</name>
    <name type="synonym">Bipolaris maydis</name>
    <dbReference type="NCBI Taxonomy" id="701091"/>
    <lineage>
        <taxon>Eukaryota</taxon>
        <taxon>Fungi</taxon>
        <taxon>Dikarya</taxon>
        <taxon>Ascomycota</taxon>
        <taxon>Pezizomycotina</taxon>
        <taxon>Dothideomycetes</taxon>
        <taxon>Pleosporomycetidae</taxon>
        <taxon>Pleosporales</taxon>
        <taxon>Pleosporineae</taxon>
        <taxon>Pleosporaceae</taxon>
        <taxon>Bipolaris</taxon>
    </lineage>
</organism>
<proteinExistence type="predicted"/>
<keyword evidence="3" id="KW-1185">Reference proteome</keyword>
<dbReference type="Proteomes" id="UP000016936">
    <property type="component" value="Unassembled WGS sequence"/>
</dbReference>
<dbReference type="SUPFAM" id="SSF49503">
    <property type="entry name" value="Cupredoxins"/>
    <property type="match status" value="1"/>
</dbReference>